<protein>
    <submittedName>
        <fullName evidence="2">Uncharacterized protein</fullName>
    </submittedName>
</protein>
<feature type="region of interest" description="Disordered" evidence="1">
    <location>
        <begin position="1"/>
        <end position="101"/>
    </location>
</feature>
<sequence>MAKASKRGGLKRSERREPEVHLEIKIQPDDSGESSSARKSSLPGHVRHVAANTASTRKRSRAGTSSKARVKVERGIENAAKLARKAESSALRKERKRRAKE</sequence>
<accession>A0A0P1BRA4</accession>
<feature type="compositionally biased region" description="Basic and acidic residues" evidence="1">
    <location>
        <begin position="11"/>
        <end position="28"/>
    </location>
</feature>
<evidence type="ECO:0000256" key="1">
    <source>
        <dbReference type="SAM" id="MobiDB-lite"/>
    </source>
</evidence>
<dbReference type="AlphaFoldDB" id="A0A0P1BRA4"/>
<reference evidence="3" key="1">
    <citation type="submission" date="2014-09" db="EMBL/GenBank/DDBJ databases">
        <authorList>
            <person name="Sharma Rahul"/>
            <person name="Thines Marco"/>
        </authorList>
    </citation>
    <scope>NUCLEOTIDE SEQUENCE [LARGE SCALE GENOMIC DNA]</scope>
</reference>
<feature type="compositionally biased region" description="Basic residues" evidence="1">
    <location>
        <begin position="1"/>
        <end position="10"/>
    </location>
</feature>
<organism evidence="2 3">
    <name type="scientific">Ceraceosorus bombacis</name>
    <dbReference type="NCBI Taxonomy" id="401625"/>
    <lineage>
        <taxon>Eukaryota</taxon>
        <taxon>Fungi</taxon>
        <taxon>Dikarya</taxon>
        <taxon>Basidiomycota</taxon>
        <taxon>Ustilaginomycotina</taxon>
        <taxon>Exobasidiomycetes</taxon>
        <taxon>Ceraceosorales</taxon>
        <taxon>Ceraceosoraceae</taxon>
        <taxon>Ceraceosorus</taxon>
    </lineage>
</organism>
<dbReference type="EMBL" id="CCYA01000389">
    <property type="protein sequence ID" value="CEH19419.1"/>
    <property type="molecule type" value="Genomic_DNA"/>
</dbReference>
<name>A0A0P1BRA4_9BASI</name>
<proteinExistence type="predicted"/>
<evidence type="ECO:0000313" key="2">
    <source>
        <dbReference type="EMBL" id="CEH19419.1"/>
    </source>
</evidence>
<dbReference type="Proteomes" id="UP000054845">
    <property type="component" value="Unassembled WGS sequence"/>
</dbReference>
<evidence type="ECO:0000313" key="3">
    <source>
        <dbReference type="Proteomes" id="UP000054845"/>
    </source>
</evidence>
<keyword evidence="3" id="KW-1185">Reference proteome</keyword>